<accession>X1CZV4</accession>
<dbReference type="AlphaFoldDB" id="X1CZV4"/>
<protein>
    <submittedName>
        <fullName evidence="1">Uncharacterized protein</fullName>
    </submittedName>
</protein>
<sequence>TPVIGSYSKTLSYVINDGEDGFLIDFGALIRSSSAASRY</sequence>
<feature type="non-terminal residue" evidence="1">
    <location>
        <position position="1"/>
    </location>
</feature>
<name>X1CZV4_9ZZZZ</name>
<reference evidence="1" key="1">
    <citation type="journal article" date="2014" name="Front. Microbiol.">
        <title>High frequency of phylogenetically diverse reductive dehalogenase-homologous genes in deep subseafloor sedimentary metagenomes.</title>
        <authorList>
            <person name="Kawai M."/>
            <person name="Futagami T."/>
            <person name="Toyoda A."/>
            <person name="Takaki Y."/>
            <person name="Nishi S."/>
            <person name="Hori S."/>
            <person name="Arai W."/>
            <person name="Tsubouchi T."/>
            <person name="Morono Y."/>
            <person name="Uchiyama I."/>
            <person name="Ito T."/>
            <person name="Fujiyama A."/>
            <person name="Inagaki F."/>
            <person name="Takami H."/>
        </authorList>
    </citation>
    <scope>NUCLEOTIDE SEQUENCE</scope>
    <source>
        <strain evidence="1">Expedition CK06-06</strain>
    </source>
</reference>
<comment type="caution">
    <text evidence="1">The sequence shown here is derived from an EMBL/GenBank/DDBJ whole genome shotgun (WGS) entry which is preliminary data.</text>
</comment>
<gene>
    <name evidence="1" type="ORF">S01H4_64760</name>
</gene>
<proteinExistence type="predicted"/>
<evidence type="ECO:0000313" key="1">
    <source>
        <dbReference type="EMBL" id="GAH13417.1"/>
    </source>
</evidence>
<organism evidence="1">
    <name type="scientific">marine sediment metagenome</name>
    <dbReference type="NCBI Taxonomy" id="412755"/>
    <lineage>
        <taxon>unclassified sequences</taxon>
        <taxon>metagenomes</taxon>
        <taxon>ecological metagenomes</taxon>
    </lineage>
</organism>
<dbReference type="EMBL" id="BART01039383">
    <property type="protein sequence ID" value="GAH13417.1"/>
    <property type="molecule type" value="Genomic_DNA"/>
</dbReference>